<dbReference type="RefSeq" id="WP_388014743.1">
    <property type="nucleotide sequence ID" value="NZ_JBHUDT010000001.1"/>
</dbReference>
<evidence type="ECO:0000259" key="1">
    <source>
        <dbReference type="Pfam" id="PF09413"/>
    </source>
</evidence>
<organism evidence="2 3">
    <name type="scientific">Gelatiniphilus marinus</name>
    <dbReference type="NCBI Taxonomy" id="1759464"/>
    <lineage>
        <taxon>Bacteria</taxon>
        <taxon>Pseudomonadati</taxon>
        <taxon>Bacteroidota</taxon>
        <taxon>Flavobacteriia</taxon>
        <taxon>Flavobacteriales</taxon>
        <taxon>Flavobacteriaceae</taxon>
        <taxon>Gelatiniphilus</taxon>
    </lineage>
</organism>
<dbReference type="InterPro" id="IPR018551">
    <property type="entry name" value="DUF2007"/>
</dbReference>
<dbReference type="EMBL" id="JBHULK010000001">
    <property type="protein sequence ID" value="MFD2534359.1"/>
    <property type="molecule type" value="Genomic_DNA"/>
</dbReference>
<dbReference type="Proteomes" id="UP001597441">
    <property type="component" value="Unassembled WGS sequence"/>
</dbReference>
<accession>A0ABW5JNR8</accession>
<reference evidence="3" key="1">
    <citation type="journal article" date="2019" name="Int. J. Syst. Evol. Microbiol.">
        <title>The Global Catalogue of Microorganisms (GCM) 10K type strain sequencing project: providing services to taxonomists for standard genome sequencing and annotation.</title>
        <authorList>
            <consortium name="The Broad Institute Genomics Platform"/>
            <consortium name="The Broad Institute Genome Sequencing Center for Infectious Disease"/>
            <person name="Wu L."/>
            <person name="Ma J."/>
        </authorList>
    </citation>
    <scope>NUCLEOTIDE SEQUENCE [LARGE SCALE GENOMIC DNA]</scope>
    <source>
        <strain evidence="3">KCTC 42903</strain>
    </source>
</reference>
<keyword evidence="3" id="KW-1185">Reference proteome</keyword>
<sequence length="72" mass="8177">MSDSNYIKIFTGSLINVQRIISDLEKIDISPVIKDQNESGLDPKIYGGHLLKEIYVHKDELEKAHAIIKNIN</sequence>
<proteinExistence type="predicted"/>
<dbReference type="Pfam" id="PF09413">
    <property type="entry name" value="DUF2007"/>
    <property type="match status" value="1"/>
</dbReference>
<feature type="domain" description="DUF2007" evidence="1">
    <location>
        <begin position="10"/>
        <end position="71"/>
    </location>
</feature>
<evidence type="ECO:0000313" key="3">
    <source>
        <dbReference type="Proteomes" id="UP001597441"/>
    </source>
</evidence>
<gene>
    <name evidence="2" type="ORF">ACFSQS_04505</name>
</gene>
<comment type="caution">
    <text evidence="2">The sequence shown here is derived from an EMBL/GenBank/DDBJ whole genome shotgun (WGS) entry which is preliminary data.</text>
</comment>
<evidence type="ECO:0000313" key="2">
    <source>
        <dbReference type="EMBL" id="MFD2534359.1"/>
    </source>
</evidence>
<protein>
    <submittedName>
        <fullName evidence="2">Signal transducing protein</fullName>
    </submittedName>
</protein>
<name>A0ABW5JNR8_9FLAO</name>